<sequence>MQSRSTSLEKHWIYQSQRGVPEIDRQPFPYPQTAQSCMAEKNSCLSR</sequence>
<organism evidence="1 2">
    <name type="scientific">Pseudomonas synxantha</name>
    <dbReference type="NCBI Taxonomy" id="47883"/>
    <lineage>
        <taxon>Bacteria</taxon>
        <taxon>Pseudomonadati</taxon>
        <taxon>Pseudomonadota</taxon>
        <taxon>Gammaproteobacteria</taxon>
        <taxon>Pseudomonadales</taxon>
        <taxon>Pseudomonadaceae</taxon>
        <taxon>Pseudomonas</taxon>
    </lineage>
</organism>
<dbReference type="EMBL" id="CP027754">
    <property type="protein sequence ID" value="AZE56816.1"/>
    <property type="molecule type" value="Genomic_DNA"/>
</dbReference>
<dbReference type="Proteomes" id="UP000268696">
    <property type="component" value="Chromosome"/>
</dbReference>
<reference evidence="1 2" key="1">
    <citation type="submission" date="2018-03" db="EMBL/GenBank/DDBJ databases">
        <title>Diversity of phytobeneficial traits revealed by whole-genome analysis of worldwide-isolated phenazine-producing Pseudomonas spp.</title>
        <authorList>
            <person name="Biessy A."/>
            <person name="Novinscak A."/>
            <person name="Blom J."/>
            <person name="Leger G."/>
            <person name="Thomashow L.S."/>
            <person name="Cazorla F.M."/>
            <person name="Josic D."/>
            <person name="Filion M."/>
        </authorList>
    </citation>
    <scope>NUCLEOTIDE SEQUENCE [LARGE SCALE GENOMIC DNA]</scope>
    <source>
        <strain evidence="1 2">30B</strain>
    </source>
</reference>
<dbReference type="AlphaFoldDB" id="A0A3G7UE45"/>
<gene>
    <name evidence="1" type="ORF">C4K03_4678</name>
</gene>
<accession>A0A3G7UE45</accession>
<proteinExistence type="predicted"/>
<evidence type="ECO:0000313" key="2">
    <source>
        <dbReference type="Proteomes" id="UP000268696"/>
    </source>
</evidence>
<protein>
    <submittedName>
        <fullName evidence="1">Uncharacterized protein</fullName>
    </submittedName>
</protein>
<evidence type="ECO:0000313" key="1">
    <source>
        <dbReference type="EMBL" id="AZE56816.1"/>
    </source>
</evidence>
<name>A0A3G7UE45_9PSED</name>